<keyword evidence="3" id="KW-1003">Cell membrane</keyword>
<dbReference type="SUPFAM" id="SSF161098">
    <property type="entry name" value="MetI-like"/>
    <property type="match status" value="1"/>
</dbReference>
<gene>
    <name evidence="9" type="ORF">HZI73_05175</name>
</gene>
<keyword evidence="4 7" id="KW-0812">Transmembrane</keyword>
<feature type="transmembrane region" description="Helical" evidence="7">
    <location>
        <begin position="12"/>
        <end position="34"/>
    </location>
</feature>
<dbReference type="InterPro" id="IPR000515">
    <property type="entry name" value="MetI-like"/>
</dbReference>
<evidence type="ECO:0000256" key="2">
    <source>
        <dbReference type="ARBA" id="ARBA00022448"/>
    </source>
</evidence>
<feature type="transmembrane region" description="Helical" evidence="7">
    <location>
        <begin position="213"/>
        <end position="236"/>
    </location>
</feature>
<reference evidence="9" key="1">
    <citation type="submission" date="2020-07" db="EMBL/GenBank/DDBJ databases">
        <title>Vallitalea pronyensis genome.</title>
        <authorList>
            <person name="Postec A."/>
        </authorList>
    </citation>
    <scope>NUCLEOTIDE SEQUENCE</scope>
    <source>
        <strain evidence="9">FatNI3</strain>
    </source>
</reference>
<evidence type="ECO:0000259" key="8">
    <source>
        <dbReference type="PROSITE" id="PS50928"/>
    </source>
</evidence>
<dbReference type="PANTHER" id="PTHR30151">
    <property type="entry name" value="ALKANE SULFONATE ABC TRANSPORTER-RELATED, MEMBRANE SUBUNIT"/>
    <property type="match status" value="1"/>
</dbReference>
<dbReference type="RefSeq" id="WP_212697195.1">
    <property type="nucleotide sequence ID" value="NZ_CP058649.1"/>
</dbReference>
<feature type="transmembrane region" description="Helical" evidence="7">
    <location>
        <begin position="147"/>
        <end position="168"/>
    </location>
</feature>
<dbReference type="Proteomes" id="UP000683246">
    <property type="component" value="Chromosome"/>
</dbReference>
<evidence type="ECO:0000256" key="3">
    <source>
        <dbReference type="ARBA" id="ARBA00022475"/>
    </source>
</evidence>
<dbReference type="Pfam" id="PF00528">
    <property type="entry name" value="BPD_transp_1"/>
    <property type="match status" value="1"/>
</dbReference>
<dbReference type="AlphaFoldDB" id="A0A8J8MHJ4"/>
<dbReference type="EMBL" id="CP058649">
    <property type="protein sequence ID" value="QUI21724.1"/>
    <property type="molecule type" value="Genomic_DNA"/>
</dbReference>
<feature type="transmembrane region" description="Helical" evidence="7">
    <location>
        <begin position="104"/>
        <end position="135"/>
    </location>
</feature>
<organism evidence="9 10">
    <name type="scientific">Vallitalea pronyensis</name>
    <dbReference type="NCBI Taxonomy" id="1348613"/>
    <lineage>
        <taxon>Bacteria</taxon>
        <taxon>Bacillati</taxon>
        <taxon>Bacillota</taxon>
        <taxon>Clostridia</taxon>
        <taxon>Lachnospirales</taxon>
        <taxon>Vallitaleaceae</taxon>
        <taxon>Vallitalea</taxon>
    </lineage>
</organism>
<feature type="transmembrane region" description="Helical" evidence="7">
    <location>
        <begin position="64"/>
        <end position="84"/>
    </location>
</feature>
<evidence type="ECO:0000256" key="6">
    <source>
        <dbReference type="ARBA" id="ARBA00023136"/>
    </source>
</evidence>
<dbReference type="GO" id="GO:0055085">
    <property type="term" value="P:transmembrane transport"/>
    <property type="evidence" value="ECO:0007669"/>
    <property type="project" value="InterPro"/>
</dbReference>
<evidence type="ECO:0000256" key="5">
    <source>
        <dbReference type="ARBA" id="ARBA00022989"/>
    </source>
</evidence>
<evidence type="ECO:0000256" key="4">
    <source>
        <dbReference type="ARBA" id="ARBA00022692"/>
    </source>
</evidence>
<evidence type="ECO:0000256" key="7">
    <source>
        <dbReference type="RuleBase" id="RU363032"/>
    </source>
</evidence>
<keyword evidence="10" id="KW-1185">Reference proteome</keyword>
<dbReference type="PROSITE" id="PS50928">
    <property type="entry name" value="ABC_TM1"/>
    <property type="match status" value="1"/>
</dbReference>
<dbReference type="CDD" id="cd06261">
    <property type="entry name" value="TM_PBP2"/>
    <property type="match status" value="1"/>
</dbReference>
<evidence type="ECO:0000256" key="1">
    <source>
        <dbReference type="ARBA" id="ARBA00004651"/>
    </source>
</evidence>
<evidence type="ECO:0000313" key="10">
    <source>
        <dbReference type="Proteomes" id="UP000683246"/>
    </source>
</evidence>
<dbReference type="KEGG" id="vpy:HZI73_05175"/>
<dbReference type="GO" id="GO:0005886">
    <property type="term" value="C:plasma membrane"/>
    <property type="evidence" value="ECO:0007669"/>
    <property type="project" value="UniProtKB-SubCell"/>
</dbReference>
<evidence type="ECO:0000313" key="9">
    <source>
        <dbReference type="EMBL" id="QUI21724.1"/>
    </source>
</evidence>
<comment type="subcellular location">
    <subcellularLocation>
        <location evidence="1 7">Cell membrane</location>
        <topology evidence="1 7">Multi-pass membrane protein</topology>
    </subcellularLocation>
</comment>
<protein>
    <submittedName>
        <fullName evidence="9">ABC transporter permease</fullName>
    </submittedName>
</protein>
<keyword evidence="6 7" id="KW-0472">Membrane</keyword>
<feature type="domain" description="ABC transmembrane type-1" evidence="8">
    <location>
        <begin position="56"/>
        <end position="240"/>
    </location>
</feature>
<keyword evidence="5 7" id="KW-1133">Transmembrane helix</keyword>
<sequence>MQKKQRHHGHYIWILIGVFALWQTIAMIVDISILPSPYEIIHYTINHMHVEIIWHVLYSLRRVILGIAIAVAIAVPIGVLSGFYKKVERLVSPLLYFAYPVPKFALLPIIMLIFGIGEGTKIVMVALIILFPMMVNIRDAMKQMNKALFSVFIASGISHHQLILGVALKGILPRLFTTIRIGIGTALSVLFFSENFGTTFGLGYYIMDSWMRINYVAMYSGILLMSGLGLILFLVVDTLNKQLCPWQ</sequence>
<name>A0A8J8MHJ4_9FIRM</name>
<dbReference type="Gene3D" id="1.10.3720.10">
    <property type="entry name" value="MetI-like"/>
    <property type="match status" value="1"/>
</dbReference>
<proteinExistence type="inferred from homology"/>
<comment type="similarity">
    <text evidence="7">Belongs to the binding-protein-dependent transport system permease family.</text>
</comment>
<accession>A0A8J8MHJ4</accession>
<keyword evidence="2 7" id="KW-0813">Transport</keyword>
<dbReference type="PANTHER" id="PTHR30151:SF0">
    <property type="entry name" value="ABC TRANSPORTER PERMEASE PROTEIN MJ0413-RELATED"/>
    <property type="match status" value="1"/>
</dbReference>
<dbReference type="InterPro" id="IPR035906">
    <property type="entry name" value="MetI-like_sf"/>
</dbReference>